<gene>
    <name evidence="1" type="ORF">SAMN02982919_03204</name>
</gene>
<name>A0A1H9SQX1_9BURK</name>
<evidence type="ECO:0000313" key="2">
    <source>
        <dbReference type="Proteomes" id="UP000199766"/>
    </source>
</evidence>
<dbReference type="Proteomes" id="UP000199766">
    <property type="component" value="Unassembled WGS sequence"/>
</dbReference>
<dbReference type="OrthoDB" id="932587at2"/>
<dbReference type="STRING" id="180197.SAMN02982919_03204"/>
<sequence>MDSSHGHCRADPHKAPGLVSQFLPNMEYLLIAENHYSEASLAPMQNLVVAMMRLQRPHNQTAVLELIDLLNLWLADNPELMRIFAIWLHSLLLRQSKHPLAPPEVQDLKELKMTLAAQFKEWAHESEQKGLEKGL</sequence>
<protein>
    <submittedName>
        <fullName evidence="1">Uncharacterized protein</fullName>
    </submittedName>
</protein>
<organism evidence="1 2">
    <name type="scientific">Giesbergeria anulus</name>
    <dbReference type="NCBI Taxonomy" id="180197"/>
    <lineage>
        <taxon>Bacteria</taxon>
        <taxon>Pseudomonadati</taxon>
        <taxon>Pseudomonadota</taxon>
        <taxon>Betaproteobacteria</taxon>
        <taxon>Burkholderiales</taxon>
        <taxon>Comamonadaceae</taxon>
        <taxon>Giesbergeria</taxon>
    </lineage>
</organism>
<dbReference type="AlphaFoldDB" id="A0A1H9SQX1"/>
<keyword evidence="2" id="KW-1185">Reference proteome</keyword>
<reference evidence="1 2" key="1">
    <citation type="submission" date="2016-10" db="EMBL/GenBank/DDBJ databases">
        <authorList>
            <person name="de Groot N.N."/>
        </authorList>
    </citation>
    <scope>NUCLEOTIDE SEQUENCE [LARGE SCALE GENOMIC DNA]</scope>
    <source>
        <strain evidence="1 2">ATCC 35958</strain>
    </source>
</reference>
<proteinExistence type="predicted"/>
<evidence type="ECO:0000313" key="1">
    <source>
        <dbReference type="EMBL" id="SER87356.1"/>
    </source>
</evidence>
<dbReference type="RefSeq" id="WP_143059703.1">
    <property type="nucleotide sequence ID" value="NZ_FOGD01000021.1"/>
</dbReference>
<dbReference type="EMBL" id="FOGD01000021">
    <property type="protein sequence ID" value="SER87356.1"/>
    <property type="molecule type" value="Genomic_DNA"/>
</dbReference>
<accession>A0A1H9SQX1</accession>